<sequence length="2722" mass="294170">MSQRALAPAKPAPVLRPVPVAVRQQAQEAALQAEERESAANAPFPHGGLPFTALDPRPPGRNIADADLARMLVTRLLLDELAPRLGLDPARIRIEVNAGAEARVNAAGASGLQEGATIYLHPARFRPQDPQGRYLLAHEAVHAAQRGLGGAVRVEEAEREAAELGQAFAQKRALRRPQQPLGLAPAADSGEEAPPVTVDDSIQLVSTSVVAESRSREISEIRKSLAGLWISDGDVFDVLRILDSVPFAVASAIVRSLDEGDRYGLADNINPPHVYQNRRSVLVCYYHTLDDNRLQDAVDLKVFRALPISGMSTEETEAAAWTLRHLQDKQRQELLESDNGPAIKRIISAPQPSAEELRRIQKDATEAAASEAALAEKRRAILAHKTDPAANTLLQQVRSLLAPPSSDNSDQQPAGQLAIQALDLLDGARGNESLFLYVAEQMELETLVDQLLDLLPADSYFDKPSHSATLIALVRSRLPYKNEKLVESLLSYGLFDWAIRDYEALFAYKLLKLMPLAQQYKFRLRDSGKWYLRLLENLPDDQRYPGLEIRVAESQRELDEMKAKYQALKPDDAGGLGVEEVKENGETRLFFNASQLYEAKLEKDPGAKTTLAALLTDFKENKKEATELYKELVLLGGSSLEKGKETPGDELLRASIIHELDGLGYIDRLFGDLKDSFLFAEENRISTVKIMLARDPARAQAHARELVSRSFTDWMVTDKEAYLAYLCVKALPADEREAFVRDNATEWERIQGEMSESMRQSRDLNLYIGDKAGTDRGSVLGQLAESATWTEPNAALLGDLVRMAIAMTEHRFAFERSQEFKAIEKPKLQPLVEKYRLWDPQKRPEYKADILQGTRWYEEGIFSDLRTLWSGLVTLWNLDVLFIENKIGLKVDLNDVQSFKGGDLGGARLGDPKKQGASATPPGPDANKLTLLVGTDMKSAELILPELLIDSANVQLASTTLQSGAINLKGLHIHAAYDQEDLGQPTQAHVSLQSVEANDVLIAKSNSMITVTRLAVSMLRLAAGTIDTVTGGTKERQGRSVPFPLLVVPLLAMFVLLALPIYLYKKIAGWVSEGLESNPAEKFAGDVATRTKAIDFSFDSLDVDSITTSGGQHVGHVGVRDFAVRLGLNKATRLRAELASIAQRLKALEGQPQAGEAVAKLKARQAVLVGQQQQVEKDEQEYLQIQQQILAGGLSAEQQASLQKRLNALDFEDKGGAFIDIGSVDASDVRGTVTSEEPIHLSGIHGEGGSAVLTQMVALPTATAAELSRRSGAGERPAAPLSGQDGTVSLEIDTVHTGRISFGGGLQTVEDIDQKIKDLEPLKAKEEVAPLLDSLHTLRGLAERYELMLRHGVSALSGPQLEEFRVLREQLRAKASLVAQSIDLTHAKIDVDVATGRIGVGAEAVRLAGVQLPDKGIDIDEVVARGLGVGALPAGGLLKWGEWKKNLQDADGKVDELTVSGVRSKYHGLLFEKATLTGAYARMKDRGDVLEAGLKKLTVEGLGVAPRIGLLNQRLAGLQEKAKLADDKQKPVIEAEVTKLAGKIAELQALQDARVAAYRRLEAAKTPEDIEAAKDAVAESDTAIALGLAQYGASSAELDDFGVKVTGAGDVVTDMLGSGLDVDRILKRGVRVQGTGPDNRVLRRLKVSGANAKDDQADSSYVGKGDFELGETKLNLHAQRVGDSAFIDLDQFGIASLTLAQMLFTTDEAGVGFQVGSTGKSSIEDVSLSGKVRLDKKPKVEGEGKFPQDFRFAHAEITDLHVGAIRADGLSYASIPDQIEVRIKSGSVEGVWAQGVSIDFPEDGGKTSILGSAGIDKISDVDMSAALADGMVRHADGRISGKKLQLDFLKEGELQATIGDLNANAFSLRGPDGWARFDLNHLSGKIGIKGGNYALKDVHLGSLSVKGIDWAVGEKGRVKADKPATLANLRVTADIATEQVPDKDAKPAADGTPAKKTQLQKVKVKDFHIDTIQAEHLIYQDDKVKVEIKPFDPATDAATMKDFRPLYLQDFSIKDLDWSRGGGLTAGDIDVKKFDAAVHFERFKDGLKAGFALKGVDMGTSFVGPDMRVMSLGVIEKTGGYLKDKSLDTTFGTGQVVGAVTFGKDYIELTGLQVDAAYLGKTTYTSDDGKSLVLDSANVEKITLDKVHANFETVKDEDGKDTQQLKDLSLENLEFTGIKAGSFDYHGKAKAVNDKGEEGEVTQGIRGWGATIGRFQVSKLTHDQKSRLTKLSFELTARDKDKSKQAFTATGLSGDIIKTFGKKTTVTSFATDVDGDAIYGDDIQLKTVSLGKVKKADGSYAPVERTAIDGKFILNRIGLINPNLTLTDEDGNTTKVSTYYDGGSFGRIDIKNIQPQLLPNGAAVVPIQSILAQQLKITRGGTAVYIPLAELQDFSMGLKGMGTDKGVELIVARAKKLLLGKGLEVVISVDRTEKSKAVSAHDPGPKFMAGDPLGKMSGQFDIEYENTGPNAWLHLPVSGGVLNFENVHPFAVNLEQGDKPEEAKLTLGNYGSLYDIVTVPKTGGMHPELGKYGKIDFQEMLETMLTDTGAAKDAKSGPPGDLSKLNNLTAGGHLTLGEGRMGYDLDGDGKLGEGDNYIELSAADSKDNTVDIPSQVVGKELAVNIPRVHAKGAGFKVGEQTGKTGEINFNDIRITVTGLAKFEFVVRVKVKSGEVDDIEFGDVTFLDAGKLNTADAVDRAKVKALPDPTLKQVNPKGEEGAP</sequence>
<evidence type="ECO:0000313" key="5">
    <source>
        <dbReference type="Proteomes" id="UP000541185"/>
    </source>
</evidence>
<reference evidence="4 5" key="1">
    <citation type="submission" date="2020-04" db="EMBL/GenBank/DDBJ databases">
        <title>Ramlibacter sp. G-1-2-2 isolated from soil.</title>
        <authorList>
            <person name="Dahal R.H."/>
        </authorList>
    </citation>
    <scope>NUCLEOTIDE SEQUENCE [LARGE SCALE GENOMIC DNA]</scope>
    <source>
        <strain evidence="4 5">G-1-2-2</strain>
    </source>
</reference>
<dbReference type="InterPro" id="IPR025295">
    <property type="entry name" value="eCIS_core_dom"/>
</dbReference>
<feature type="coiled-coil region" evidence="1">
    <location>
        <begin position="1131"/>
        <end position="1188"/>
    </location>
</feature>
<evidence type="ECO:0000313" key="4">
    <source>
        <dbReference type="EMBL" id="NML46847.1"/>
    </source>
</evidence>
<feature type="region of interest" description="Disordered" evidence="2">
    <location>
        <begin position="26"/>
        <end position="51"/>
    </location>
</feature>
<keyword evidence="5" id="KW-1185">Reference proteome</keyword>
<gene>
    <name evidence="4" type="ORF">HHL11_24090</name>
</gene>
<organism evidence="4 5">
    <name type="scientific">Ramlibacter agri</name>
    <dbReference type="NCBI Taxonomy" id="2728837"/>
    <lineage>
        <taxon>Bacteria</taxon>
        <taxon>Pseudomonadati</taxon>
        <taxon>Pseudomonadota</taxon>
        <taxon>Betaproteobacteria</taxon>
        <taxon>Burkholderiales</taxon>
        <taxon>Comamonadaceae</taxon>
        <taxon>Ramlibacter</taxon>
    </lineage>
</organism>
<accession>A0A848H8P1</accession>
<name>A0A848H8P1_9BURK</name>
<evidence type="ECO:0000256" key="2">
    <source>
        <dbReference type="SAM" id="MobiDB-lite"/>
    </source>
</evidence>
<evidence type="ECO:0000256" key="1">
    <source>
        <dbReference type="SAM" id="Coils"/>
    </source>
</evidence>
<dbReference type="EMBL" id="JABBFX010000002">
    <property type="protein sequence ID" value="NML46847.1"/>
    <property type="molecule type" value="Genomic_DNA"/>
</dbReference>
<protein>
    <submittedName>
        <fullName evidence="4">DUF4157 domain-containing protein</fullName>
    </submittedName>
</protein>
<dbReference type="Proteomes" id="UP000541185">
    <property type="component" value="Unassembled WGS sequence"/>
</dbReference>
<keyword evidence="1" id="KW-0175">Coiled coil</keyword>
<feature type="domain" description="eCIS core" evidence="3">
    <location>
        <begin position="79"/>
        <end position="146"/>
    </location>
</feature>
<comment type="caution">
    <text evidence="4">The sequence shown here is derived from an EMBL/GenBank/DDBJ whole genome shotgun (WGS) entry which is preliminary data.</text>
</comment>
<proteinExistence type="predicted"/>
<dbReference type="Pfam" id="PF13699">
    <property type="entry name" value="eCIS_core"/>
    <property type="match status" value="1"/>
</dbReference>
<feature type="region of interest" description="Disordered" evidence="2">
    <location>
        <begin position="904"/>
        <end position="926"/>
    </location>
</feature>
<dbReference type="RefSeq" id="WP_169421090.1">
    <property type="nucleotide sequence ID" value="NZ_JABBFX010000002.1"/>
</dbReference>
<evidence type="ECO:0000259" key="3">
    <source>
        <dbReference type="Pfam" id="PF13699"/>
    </source>
</evidence>